<name>A0A8H6FK58_9LECA</name>
<sequence length="259" mass="28442">MELARALTSRKRNISDSSRFEPKRAASMRRTGTIKRSEISAPLQLLSTTNVLAFNAPNIYGSSDTESEGSMTFSNSTRATTPDNDPPSPVEPNHLSSYFADANRSVSRRSKDSSDCDSPAIPQRMPSHTKKSHQLAARKRSIQQTVPPPVEIHSTTAARNSIEMFSHKPEADHPFGAELTKVNELAEEMGARDVLILDEEEQYLMSNGFCKFGAEDYLDEIMGLFGCSYNNPFSKDCPAMHLRASTSVGTGFPMASQGT</sequence>
<evidence type="ECO:0000313" key="3">
    <source>
        <dbReference type="Proteomes" id="UP000593566"/>
    </source>
</evidence>
<dbReference type="AlphaFoldDB" id="A0A8H6FK58"/>
<gene>
    <name evidence="2" type="ORF">HO133_004387</name>
</gene>
<dbReference type="GeneID" id="59332795"/>
<comment type="caution">
    <text evidence="2">The sequence shown here is derived from an EMBL/GenBank/DDBJ whole genome shotgun (WGS) entry which is preliminary data.</text>
</comment>
<keyword evidence="3" id="KW-1185">Reference proteome</keyword>
<feature type="compositionally biased region" description="Basic residues" evidence="1">
    <location>
        <begin position="127"/>
        <end position="141"/>
    </location>
</feature>
<evidence type="ECO:0000313" key="2">
    <source>
        <dbReference type="EMBL" id="KAF6230049.1"/>
    </source>
</evidence>
<protein>
    <submittedName>
        <fullName evidence="2">Uncharacterized protein</fullName>
    </submittedName>
</protein>
<dbReference type="EMBL" id="JACCJB010000002">
    <property type="protein sequence ID" value="KAF6230049.1"/>
    <property type="molecule type" value="Genomic_DNA"/>
</dbReference>
<dbReference type="Proteomes" id="UP000593566">
    <property type="component" value="Unassembled WGS sequence"/>
</dbReference>
<feature type="compositionally biased region" description="Polar residues" evidence="1">
    <location>
        <begin position="60"/>
        <end position="83"/>
    </location>
</feature>
<accession>A0A8H6FK58</accession>
<organism evidence="2 3">
    <name type="scientific">Letharia lupina</name>
    <dbReference type="NCBI Taxonomy" id="560253"/>
    <lineage>
        <taxon>Eukaryota</taxon>
        <taxon>Fungi</taxon>
        <taxon>Dikarya</taxon>
        <taxon>Ascomycota</taxon>
        <taxon>Pezizomycotina</taxon>
        <taxon>Lecanoromycetes</taxon>
        <taxon>OSLEUM clade</taxon>
        <taxon>Lecanoromycetidae</taxon>
        <taxon>Lecanorales</taxon>
        <taxon>Lecanorineae</taxon>
        <taxon>Parmeliaceae</taxon>
        <taxon>Letharia</taxon>
    </lineage>
</organism>
<feature type="region of interest" description="Disordered" evidence="1">
    <location>
        <begin position="1"/>
        <end position="38"/>
    </location>
</feature>
<dbReference type="RefSeq" id="XP_037157306.1">
    <property type="nucleotide sequence ID" value="XM_037295305.1"/>
</dbReference>
<feature type="region of interest" description="Disordered" evidence="1">
    <location>
        <begin position="60"/>
        <end position="141"/>
    </location>
</feature>
<reference evidence="2 3" key="1">
    <citation type="journal article" date="2020" name="Genomics">
        <title>Complete, high-quality genomes from long-read metagenomic sequencing of two wolf lichen thalli reveals enigmatic genome architecture.</title>
        <authorList>
            <person name="McKenzie S.K."/>
            <person name="Walston R.F."/>
            <person name="Allen J.L."/>
        </authorList>
    </citation>
    <scope>NUCLEOTIDE SEQUENCE [LARGE SCALE GENOMIC DNA]</scope>
    <source>
        <strain evidence="2">WasteWater1</strain>
    </source>
</reference>
<evidence type="ECO:0000256" key="1">
    <source>
        <dbReference type="SAM" id="MobiDB-lite"/>
    </source>
</evidence>
<proteinExistence type="predicted"/>